<organism evidence="1 2">
    <name type="scientific">Eeniella nana</name>
    <name type="common">Yeast</name>
    <name type="synonym">Brettanomyces nanus</name>
    <dbReference type="NCBI Taxonomy" id="13502"/>
    <lineage>
        <taxon>Eukaryota</taxon>
        <taxon>Fungi</taxon>
        <taxon>Dikarya</taxon>
        <taxon>Ascomycota</taxon>
        <taxon>Saccharomycotina</taxon>
        <taxon>Pichiomycetes</taxon>
        <taxon>Pichiales</taxon>
        <taxon>Pichiaceae</taxon>
        <taxon>Brettanomyces</taxon>
    </lineage>
</organism>
<protein>
    <submittedName>
        <fullName evidence="1">Uncharacterized protein</fullName>
    </submittedName>
</protein>
<dbReference type="KEGG" id="bnn:FOA43_002975"/>
<dbReference type="AlphaFoldDB" id="A0A875S3T6"/>
<proteinExistence type="predicted"/>
<reference evidence="1" key="1">
    <citation type="submission" date="2020-10" db="EMBL/GenBank/DDBJ databases">
        <authorList>
            <person name="Roach M.J.R."/>
        </authorList>
    </citation>
    <scope>NUCLEOTIDE SEQUENCE</scope>
    <source>
        <strain evidence="1">CBS 1945</strain>
    </source>
</reference>
<name>A0A875S3T6_EENNA</name>
<sequence length="110" mass="13060">MGNQCTYDGNKCVCVPFRRLFARCLDKEFGSRREVIGYKLTPAHGSRMVGQNLKNRREVYRNIEITEKGDNEYVKILNGDKKGDKELLEEFLRADRVFQRKVKEYYEKMK</sequence>
<dbReference type="OrthoDB" id="3983163at2759"/>
<dbReference type="GeneID" id="62196376"/>
<dbReference type="EMBL" id="CP064814">
    <property type="protein sequence ID" value="QPG75618.1"/>
    <property type="molecule type" value="Genomic_DNA"/>
</dbReference>
<accession>A0A875S3T6</accession>
<keyword evidence="2" id="KW-1185">Reference proteome</keyword>
<evidence type="ECO:0000313" key="1">
    <source>
        <dbReference type="EMBL" id="QPG75618.1"/>
    </source>
</evidence>
<dbReference type="Proteomes" id="UP000662931">
    <property type="component" value="Chromosome 3"/>
</dbReference>
<gene>
    <name evidence="1" type="ORF">FOA43_002975</name>
</gene>
<evidence type="ECO:0000313" key="2">
    <source>
        <dbReference type="Proteomes" id="UP000662931"/>
    </source>
</evidence>
<dbReference type="RefSeq" id="XP_038779183.1">
    <property type="nucleotide sequence ID" value="XM_038923255.1"/>
</dbReference>